<reference evidence="5" key="1">
    <citation type="journal article" date="2019" name="Int. J. Syst. Evol. Microbiol.">
        <title>The Global Catalogue of Microorganisms (GCM) 10K type strain sequencing project: providing services to taxonomists for standard genome sequencing and annotation.</title>
        <authorList>
            <consortium name="The Broad Institute Genomics Platform"/>
            <consortium name="The Broad Institute Genome Sequencing Center for Infectious Disease"/>
            <person name="Wu L."/>
            <person name="Ma J."/>
        </authorList>
    </citation>
    <scope>NUCLEOTIDE SEQUENCE [LARGE SCALE GENOMIC DNA]</scope>
    <source>
        <strain evidence="5">KCTC 52366</strain>
    </source>
</reference>
<dbReference type="PANTHER" id="PTHR43167">
    <property type="entry name" value="PUTATIVE (AFU_ORTHOLOGUE AFUA_6G01830)-RELATED"/>
    <property type="match status" value="1"/>
</dbReference>
<accession>A0ABV7GTT9</accession>
<comment type="caution">
    <text evidence="4">The sequence shown here is derived from an EMBL/GenBank/DDBJ whole genome shotgun (WGS) entry which is preliminary data.</text>
</comment>
<evidence type="ECO:0000313" key="5">
    <source>
        <dbReference type="Proteomes" id="UP001595632"/>
    </source>
</evidence>
<dbReference type="Gene3D" id="3.40.50.150">
    <property type="entry name" value="Vaccinia Virus protein VP39"/>
    <property type="match status" value="1"/>
</dbReference>
<protein>
    <submittedName>
        <fullName evidence="4">O-methyltransferase</fullName>
        <ecNumber evidence="4">2.1.1.-</ecNumber>
    </submittedName>
</protein>
<dbReference type="PROSITE" id="PS51682">
    <property type="entry name" value="SAM_OMT_I"/>
    <property type="match status" value="1"/>
</dbReference>
<evidence type="ECO:0000313" key="4">
    <source>
        <dbReference type="EMBL" id="MFC3142916.1"/>
    </source>
</evidence>
<dbReference type="RefSeq" id="WP_275632896.1">
    <property type="nucleotide sequence ID" value="NZ_JARGYD010000004.1"/>
</dbReference>
<dbReference type="InterPro" id="IPR029063">
    <property type="entry name" value="SAM-dependent_MTases_sf"/>
</dbReference>
<dbReference type="Proteomes" id="UP001595632">
    <property type="component" value="Unassembled WGS sequence"/>
</dbReference>
<dbReference type="CDD" id="cd02440">
    <property type="entry name" value="AdoMet_MTases"/>
    <property type="match status" value="1"/>
</dbReference>
<keyword evidence="5" id="KW-1185">Reference proteome</keyword>
<dbReference type="GO" id="GO:0008168">
    <property type="term" value="F:methyltransferase activity"/>
    <property type="evidence" value="ECO:0007669"/>
    <property type="project" value="UniProtKB-KW"/>
</dbReference>
<dbReference type="SUPFAM" id="SSF53335">
    <property type="entry name" value="S-adenosyl-L-methionine-dependent methyltransferases"/>
    <property type="match status" value="1"/>
</dbReference>
<dbReference type="PANTHER" id="PTHR43167:SF1">
    <property type="entry name" value="PUTATIVE (AFU_ORTHOLOGUE AFUA_6G01830)-RELATED"/>
    <property type="match status" value="1"/>
</dbReference>
<sequence length="210" mass="22916">MDWLPKDPRIAEELLRLHDADARSTAERRARGGFKPEENTDDIVRLGSEYLALSPEEGRFVYMMAMGAQARTVVEFGASFGISTLYFAAALKETGGRLITTEVHPDKCAALRDTFARAGVEDIVTLLEGDARETLRQVQGPVDVLFLDGWKSMYLPVLDLLTPALRPGAMVIGDNLDHGSAQPYADHVSDPANGFLTQILGRTGLSVKLA</sequence>
<dbReference type="InterPro" id="IPR002935">
    <property type="entry name" value="SAM_O-MeTrfase"/>
</dbReference>
<dbReference type="EC" id="2.1.1.-" evidence="4"/>
<dbReference type="GO" id="GO:0032259">
    <property type="term" value="P:methylation"/>
    <property type="evidence" value="ECO:0007669"/>
    <property type="project" value="UniProtKB-KW"/>
</dbReference>
<evidence type="ECO:0000256" key="1">
    <source>
        <dbReference type="ARBA" id="ARBA00022603"/>
    </source>
</evidence>
<evidence type="ECO:0000256" key="2">
    <source>
        <dbReference type="ARBA" id="ARBA00022679"/>
    </source>
</evidence>
<evidence type="ECO:0000256" key="3">
    <source>
        <dbReference type="ARBA" id="ARBA00022691"/>
    </source>
</evidence>
<name>A0ABV7GTT9_9RHOB</name>
<dbReference type="Pfam" id="PF13578">
    <property type="entry name" value="Methyltransf_24"/>
    <property type="match status" value="1"/>
</dbReference>
<proteinExistence type="predicted"/>
<keyword evidence="2 4" id="KW-0808">Transferase</keyword>
<organism evidence="4 5">
    <name type="scientific">Psychromarinibacter halotolerans</name>
    <dbReference type="NCBI Taxonomy" id="1775175"/>
    <lineage>
        <taxon>Bacteria</taxon>
        <taxon>Pseudomonadati</taxon>
        <taxon>Pseudomonadota</taxon>
        <taxon>Alphaproteobacteria</taxon>
        <taxon>Rhodobacterales</taxon>
        <taxon>Paracoccaceae</taxon>
        <taxon>Psychromarinibacter</taxon>
    </lineage>
</organism>
<gene>
    <name evidence="4" type="ORF">ACFOGP_09360</name>
</gene>
<keyword evidence="3" id="KW-0949">S-adenosyl-L-methionine</keyword>
<dbReference type="EMBL" id="JBHRTB010000010">
    <property type="protein sequence ID" value="MFC3142916.1"/>
    <property type="molecule type" value="Genomic_DNA"/>
</dbReference>
<keyword evidence="1 4" id="KW-0489">Methyltransferase</keyword>